<sequence>MQEKPPKQKGLLYVRVLVNGKKVMAMIDTSATHNFVAEREIQKFGMSLTQHCSRIKAVNSQARPVQGVASVELTVGTWQGNHSLRVVTLDDFDLILGIDFLLLAKAMIIPNLSGFLLLIEFSPPPPPCHRSNAAANVVHRPADCYEILKRDNQIETGRRTIRREPNSSNNGVADVDKVERSLPAPPRITGGAMFTTMLISNHAAGWRMIRWDGGLALHHRWHGGDANAHHEQDRVLDSV</sequence>
<dbReference type="PANTHER" id="PTHR12917:SF18">
    <property type="entry name" value="DNA DAMAGE-INDUCIBLE PROTEIN 1-LIKE"/>
    <property type="match status" value="1"/>
</dbReference>
<reference evidence="1" key="1">
    <citation type="submission" date="2020-06" db="EMBL/GenBank/DDBJ databases">
        <authorList>
            <person name="Li T."/>
            <person name="Hu X."/>
            <person name="Zhang T."/>
            <person name="Song X."/>
            <person name="Zhang H."/>
            <person name="Dai N."/>
            <person name="Sheng W."/>
            <person name="Hou X."/>
            <person name="Wei L."/>
        </authorList>
    </citation>
    <scope>NUCLEOTIDE SEQUENCE</scope>
    <source>
        <strain evidence="1">3651</strain>
        <tissue evidence="1">Leaf</tissue>
    </source>
</reference>
<accession>A0AAE2CLU4</accession>
<dbReference type="AlphaFoldDB" id="A0AAE2CLU4"/>
<dbReference type="Gene3D" id="2.40.70.10">
    <property type="entry name" value="Acid Proteases"/>
    <property type="match status" value="1"/>
</dbReference>
<dbReference type="EMBL" id="JACGWO010000005">
    <property type="protein sequence ID" value="KAK4426951.1"/>
    <property type="molecule type" value="Genomic_DNA"/>
</dbReference>
<dbReference type="SUPFAM" id="SSF50630">
    <property type="entry name" value="Acid proteases"/>
    <property type="match status" value="1"/>
</dbReference>
<evidence type="ECO:0000313" key="1">
    <source>
        <dbReference type="EMBL" id="KAK4426951.1"/>
    </source>
</evidence>
<dbReference type="Proteomes" id="UP001293254">
    <property type="component" value="Unassembled WGS sequence"/>
</dbReference>
<evidence type="ECO:0000313" key="2">
    <source>
        <dbReference type="Proteomes" id="UP001293254"/>
    </source>
</evidence>
<organism evidence="1 2">
    <name type="scientific">Sesamum alatum</name>
    <dbReference type="NCBI Taxonomy" id="300844"/>
    <lineage>
        <taxon>Eukaryota</taxon>
        <taxon>Viridiplantae</taxon>
        <taxon>Streptophyta</taxon>
        <taxon>Embryophyta</taxon>
        <taxon>Tracheophyta</taxon>
        <taxon>Spermatophyta</taxon>
        <taxon>Magnoliopsida</taxon>
        <taxon>eudicotyledons</taxon>
        <taxon>Gunneridae</taxon>
        <taxon>Pentapetalae</taxon>
        <taxon>asterids</taxon>
        <taxon>lamiids</taxon>
        <taxon>Lamiales</taxon>
        <taxon>Pedaliaceae</taxon>
        <taxon>Sesamum</taxon>
    </lineage>
</organism>
<protein>
    <submittedName>
        <fullName evidence="1">Uncharacterized protein</fullName>
    </submittedName>
</protein>
<name>A0AAE2CLU4_9LAMI</name>
<dbReference type="Pfam" id="PF13975">
    <property type="entry name" value="gag-asp_proteas"/>
    <property type="match status" value="1"/>
</dbReference>
<gene>
    <name evidence="1" type="ORF">Salat_1463900</name>
</gene>
<comment type="caution">
    <text evidence="1">The sequence shown here is derived from an EMBL/GenBank/DDBJ whole genome shotgun (WGS) entry which is preliminary data.</text>
</comment>
<dbReference type="InterPro" id="IPR021109">
    <property type="entry name" value="Peptidase_aspartic_dom_sf"/>
</dbReference>
<reference evidence="1" key="2">
    <citation type="journal article" date="2024" name="Plant">
        <title>Genomic evolution and insights into agronomic trait innovations of Sesamum species.</title>
        <authorList>
            <person name="Miao H."/>
            <person name="Wang L."/>
            <person name="Qu L."/>
            <person name="Liu H."/>
            <person name="Sun Y."/>
            <person name="Le M."/>
            <person name="Wang Q."/>
            <person name="Wei S."/>
            <person name="Zheng Y."/>
            <person name="Lin W."/>
            <person name="Duan Y."/>
            <person name="Cao H."/>
            <person name="Xiong S."/>
            <person name="Wang X."/>
            <person name="Wei L."/>
            <person name="Li C."/>
            <person name="Ma Q."/>
            <person name="Ju M."/>
            <person name="Zhao R."/>
            <person name="Li G."/>
            <person name="Mu C."/>
            <person name="Tian Q."/>
            <person name="Mei H."/>
            <person name="Zhang T."/>
            <person name="Gao T."/>
            <person name="Zhang H."/>
        </authorList>
    </citation>
    <scope>NUCLEOTIDE SEQUENCE</scope>
    <source>
        <strain evidence="1">3651</strain>
    </source>
</reference>
<proteinExistence type="predicted"/>
<dbReference type="CDD" id="cd00303">
    <property type="entry name" value="retropepsin_like"/>
    <property type="match status" value="1"/>
</dbReference>
<dbReference type="PANTHER" id="PTHR12917">
    <property type="entry name" value="ASPARTYL PROTEASE DDI-RELATED"/>
    <property type="match status" value="1"/>
</dbReference>
<keyword evidence="2" id="KW-1185">Reference proteome</keyword>